<dbReference type="Proteomes" id="UP000443353">
    <property type="component" value="Unassembled WGS sequence"/>
</dbReference>
<evidence type="ECO:0000313" key="2">
    <source>
        <dbReference type="Proteomes" id="UP000443353"/>
    </source>
</evidence>
<dbReference type="Pfam" id="PF15603">
    <property type="entry name" value="Imm74"/>
    <property type="match status" value="1"/>
</dbReference>
<keyword evidence="2" id="KW-1185">Reference proteome</keyword>
<proteinExistence type="predicted"/>
<organism evidence="1 2">
    <name type="scientific">Massilia cellulosiltytica</name>
    <dbReference type="NCBI Taxonomy" id="2683234"/>
    <lineage>
        <taxon>Bacteria</taxon>
        <taxon>Pseudomonadati</taxon>
        <taxon>Pseudomonadota</taxon>
        <taxon>Betaproteobacteria</taxon>
        <taxon>Burkholderiales</taxon>
        <taxon>Oxalobacteraceae</taxon>
        <taxon>Telluria group</taxon>
        <taxon>Massilia</taxon>
    </lineage>
</organism>
<dbReference type="EMBL" id="WSES01000016">
    <property type="protein sequence ID" value="MVW64453.1"/>
    <property type="molecule type" value="Genomic_DNA"/>
</dbReference>
<evidence type="ECO:0000313" key="1">
    <source>
        <dbReference type="EMBL" id="MVW64453.1"/>
    </source>
</evidence>
<comment type="caution">
    <text evidence="1">The sequence shown here is derived from an EMBL/GenBank/DDBJ whole genome shotgun (WGS) entry which is preliminary data.</text>
</comment>
<reference evidence="1 2" key="1">
    <citation type="submission" date="2019-12" db="EMBL/GenBank/DDBJ databases">
        <authorList>
            <person name="Li C."/>
            <person name="Zhao J."/>
        </authorList>
    </citation>
    <scope>NUCLEOTIDE SEQUENCE [LARGE SCALE GENOMIC DNA]</scope>
    <source>
        <strain evidence="1 2">NEAU-DD11</strain>
    </source>
</reference>
<dbReference type="InterPro" id="IPR028148">
    <property type="entry name" value="Imm74"/>
</dbReference>
<sequence>MILNITRGHIEVKIGDKIALIPGEMFRAKNGKTGFGVYLDQIEYWEPKESKQRITSAETQAIIDDIQTEFNKNGFTLEVDSA</sequence>
<protein>
    <submittedName>
        <fullName evidence="1">Uncharacterized protein</fullName>
    </submittedName>
</protein>
<dbReference type="RefSeq" id="WP_160410889.1">
    <property type="nucleotide sequence ID" value="NZ_WSES01000016.1"/>
</dbReference>
<accession>A0A7X3G6I2</accession>
<dbReference type="AlphaFoldDB" id="A0A7X3G6I2"/>
<name>A0A7X3G6I2_9BURK</name>
<gene>
    <name evidence="1" type="ORF">GPY61_31505</name>
</gene>